<dbReference type="Gene3D" id="3.30.160.390">
    <property type="entry name" value="Integrase, DNA-binding domain"/>
    <property type="match status" value="1"/>
</dbReference>
<dbReference type="InterPro" id="IPR013762">
    <property type="entry name" value="Integrase-like_cat_sf"/>
</dbReference>
<evidence type="ECO:0000256" key="4">
    <source>
        <dbReference type="ARBA" id="ARBA00023172"/>
    </source>
</evidence>
<dbReference type="PROSITE" id="PS51898">
    <property type="entry name" value="TYR_RECOMBINASE"/>
    <property type="match status" value="1"/>
</dbReference>
<evidence type="ECO:0000313" key="7">
    <source>
        <dbReference type="Proteomes" id="UP000760407"/>
    </source>
</evidence>
<evidence type="ECO:0000256" key="3">
    <source>
        <dbReference type="ARBA" id="ARBA00023125"/>
    </source>
</evidence>
<dbReference type="Gene3D" id="1.10.150.130">
    <property type="match status" value="1"/>
</dbReference>
<name>A0ABS1GD79_9GAMM</name>
<dbReference type="InterPro" id="IPR010998">
    <property type="entry name" value="Integrase_recombinase_N"/>
</dbReference>
<dbReference type="Pfam" id="PF13356">
    <property type="entry name" value="Arm-DNA-bind_3"/>
    <property type="match status" value="1"/>
</dbReference>
<reference evidence="6 7" key="1">
    <citation type="submission" date="2020-08" db="EMBL/GenBank/DDBJ databases">
        <title>Comparative genomics of Francisella species.</title>
        <authorList>
            <person name="Sahl J."/>
            <person name="Sjodin A."/>
            <person name="Wagner D."/>
            <person name="Forsman M."/>
        </authorList>
    </citation>
    <scope>NUCLEOTIDE SEQUENCE [LARGE SCALE GENOMIC DNA]</scope>
    <source>
        <strain evidence="6 7">F1093</strain>
    </source>
</reference>
<keyword evidence="3 6" id="KW-0238">DNA-binding</keyword>
<evidence type="ECO:0000256" key="1">
    <source>
        <dbReference type="ARBA" id="ARBA00008857"/>
    </source>
</evidence>
<dbReference type="PANTHER" id="PTHR30629">
    <property type="entry name" value="PROPHAGE INTEGRASE"/>
    <property type="match status" value="1"/>
</dbReference>
<dbReference type="Gene3D" id="1.10.443.10">
    <property type="entry name" value="Intergrase catalytic core"/>
    <property type="match status" value="1"/>
</dbReference>
<dbReference type="InterPro" id="IPR011010">
    <property type="entry name" value="DNA_brk_join_enz"/>
</dbReference>
<protein>
    <submittedName>
        <fullName evidence="6">Integrase arm-type DNA-binding domain-containing protein</fullName>
    </submittedName>
</protein>
<evidence type="ECO:0000256" key="2">
    <source>
        <dbReference type="ARBA" id="ARBA00022908"/>
    </source>
</evidence>
<organism evidence="6 7">
    <name type="scientific">Francisella philomiragia</name>
    <dbReference type="NCBI Taxonomy" id="28110"/>
    <lineage>
        <taxon>Bacteria</taxon>
        <taxon>Pseudomonadati</taxon>
        <taxon>Pseudomonadota</taxon>
        <taxon>Gammaproteobacteria</taxon>
        <taxon>Thiotrichales</taxon>
        <taxon>Francisellaceae</taxon>
        <taxon>Francisella</taxon>
    </lineage>
</organism>
<dbReference type="InterPro" id="IPR050808">
    <property type="entry name" value="Phage_Integrase"/>
</dbReference>
<dbReference type="SUPFAM" id="SSF56349">
    <property type="entry name" value="DNA breaking-rejoining enzymes"/>
    <property type="match status" value="1"/>
</dbReference>
<dbReference type="InterPro" id="IPR025166">
    <property type="entry name" value="Integrase_DNA_bind_dom"/>
</dbReference>
<gene>
    <name evidence="6" type="ORF">IBE52_07655</name>
</gene>
<keyword evidence="2" id="KW-0229">DNA integration</keyword>
<dbReference type="InterPro" id="IPR002104">
    <property type="entry name" value="Integrase_catalytic"/>
</dbReference>
<keyword evidence="4" id="KW-0233">DNA recombination</keyword>
<accession>A0ABS1GD79</accession>
<dbReference type="GO" id="GO:0003677">
    <property type="term" value="F:DNA binding"/>
    <property type="evidence" value="ECO:0007669"/>
    <property type="project" value="UniProtKB-KW"/>
</dbReference>
<comment type="similarity">
    <text evidence="1">Belongs to the 'phage' integrase family.</text>
</comment>
<sequence length="412" mass="47648">MAKNITDTKIKNLKYSKQKSLSCGDRLSIKVTPSNTKSFKYEYMKAGKRVVIGLGSYPSLSLKEAREIAFKYNQMLANGKDPKIEKAKESLDNENIFINVAMRAIESKKPSQPYGWSLETYKKSLSMCNRYILPSLKNYNINDVETYQLAKILEQATPSTQEKLKNILNHIFSYGIGKGLCKYNFARDLIPAKKEVKGYSFINPVEDKYNFSKLLNDIDNFNGSYQVKMALKLSTLIGFRPQNTVSLRWEDIKQTKIDNKTINYIFLSAERMKMKRDFRQPLSAQAYNLLQEIKQYTGGYEYIFKSPRGKTHITKESCSKALRVNLGYNGNDKPQQHNHGFRKSVRTYISTIASKHNWSYESVRMILSHAKENSIDQIYDKNDYLLERSQMLQLWADYVNEVKESSNIIKLG</sequence>
<dbReference type="Pfam" id="PF22022">
    <property type="entry name" value="Phage_int_M"/>
    <property type="match status" value="1"/>
</dbReference>
<dbReference type="InterPro" id="IPR038488">
    <property type="entry name" value="Integrase_DNA-bd_sf"/>
</dbReference>
<dbReference type="InterPro" id="IPR053876">
    <property type="entry name" value="Phage_int_M"/>
</dbReference>
<dbReference type="Pfam" id="PF00589">
    <property type="entry name" value="Phage_integrase"/>
    <property type="match status" value="1"/>
</dbReference>
<evidence type="ECO:0000313" key="6">
    <source>
        <dbReference type="EMBL" id="MBK2302788.1"/>
    </source>
</evidence>
<dbReference type="CDD" id="cd00801">
    <property type="entry name" value="INT_P4_C"/>
    <property type="match status" value="1"/>
</dbReference>
<dbReference type="RefSeq" id="WP_200167010.1">
    <property type="nucleotide sequence ID" value="NZ_JACTSG010000005.1"/>
</dbReference>
<comment type="caution">
    <text evidence="6">The sequence shown here is derived from an EMBL/GenBank/DDBJ whole genome shotgun (WGS) entry which is preliminary data.</text>
</comment>
<proteinExistence type="inferred from homology"/>
<evidence type="ECO:0000259" key="5">
    <source>
        <dbReference type="PROSITE" id="PS51898"/>
    </source>
</evidence>
<feature type="domain" description="Tyr recombinase" evidence="5">
    <location>
        <begin position="200"/>
        <end position="392"/>
    </location>
</feature>
<dbReference type="PANTHER" id="PTHR30629:SF2">
    <property type="entry name" value="PROPHAGE INTEGRASE INTS-RELATED"/>
    <property type="match status" value="1"/>
</dbReference>
<dbReference type="EMBL" id="JACTSG010000005">
    <property type="protein sequence ID" value="MBK2302788.1"/>
    <property type="molecule type" value="Genomic_DNA"/>
</dbReference>
<keyword evidence="7" id="KW-1185">Reference proteome</keyword>
<dbReference type="Proteomes" id="UP000760407">
    <property type="component" value="Unassembled WGS sequence"/>
</dbReference>